<dbReference type="EMBL" id="JARVKF010000037">
    <property type="protein sequence ID" value="KAK9424440.1"/>
    <property type="molecule type" value="Genomic_DNA"/>
</dbReference>
<dbReference type="InterPro" id="IPR021858">
    <property type="entry name" value="Fun_TF"/>
</dbReference>
<dbReference type="InterPro" id="IPR036864">
    <property type="entry name" value="Zn2-C6_fun-type_DNA-bd_sf"/>
</dbReference>
<reference evidence="5 6" key="1">
    <citation type="journal article" date="2024" name="J. Plant Pathol.">
        <title>Sequence and assembly of the genome of Seiridium unicorne, isolate CBS 538.82, causal agent of cypress canker disease.</title>
        <authorList>
            <person name="Scali E."/>
            <person name="Rocca G.D."/>
            <person name="Danti R."/>
            <person name="Garbelotto M."/>
            <person name="Barberini S."/>
            <person name="Baroncelli R."/>
            <person name="Emiliani G."/>
        </authorList>
    </citation>
    <scope>NUCLEOTIDE SEQUENCE [LARGE SCALE GENOMIC DNA]</scope>
    <source>
        <strain evidence="5 6">BM-138-508</strain>
    </source>
</reference>
<keyword evidence="2" id="KW-0539">Nucleus</keyword>
<dbReference type="InterPro" id="IPR001138">
    <property type="entry name" value="Zn2Cys6_DnaBD"/>
</dbReference>
<evidence type="ECO:0000256" key="2">
    <source>
        <dbReference type="ARBA" id="ARBA00023242"/>
    </source>
</evidence>
<dbReference type="PROSITE" id="PS00463">
    <property type="entry name" value="ZN2_CY6_FUNGAL_1"/>
    <property type="match status" value="1"/>
</dbReference>
<organism evidence="5 6">
    <name type="scientific">Seiridium unicorne</name>
    <dbReference type="NCBI Taxonomy" id="138068"/>
    <lineage>
        <taxon>Eukaryota</taxon>
        <taxon>Fungi</taxon>
        <taxon>Dikarya</taxon>
        <taxon>Ascomycota</taxon>
        <taxon>Pezizomycotina</taxon>
        <taxon>Sordariomycetes</taxon>
        <taxon>Xylariomycetidae</taxon>
        <taxon>Amphisphaeriales</taxon>
        <taxon>Sporocadaceae</taxon>
        <taxon>Seiridium</taxon>
    </lineage>
</organism>
<evidence type="ECO:0000313" key="5">
    <source>
        <dbReference type="EMBL" id="KAK9424440.1"/>
    </source>
</evidence>
<comment type="caution">
    <text evidence="5">The sequence shown here is derived from an EMBL/GenBank/DDBJ whole genome shotgun (WGS) entry which is preliminary data.</text>
</comment>
<sequence length="538" mass="61436">MQVTEEAAVARPTQVCQTCRIRHRKCDFQEDGCQQCKDAGIACVRQPSLKFRYHPMQTALSRASSGLWRPCPLPRAPAQFHDETPEVRAMYREEESPPPRPKRSLPFSFSQASPGQNMSAESVSGDSICSSHVVSRGPEDSMALDYQMDDTSPLSERLIEEPSPLSDHLMDSCSPLTPIEALLVRNFTDHMAQWTDIADPFRTFETVVSRLAFTDLIVRNAICAFSARHFYRCQDDEDGDGKALDYQNRCLQLLIPSMSGGQEITESILTAVALLRQNEEMDEQDNRFHLEGTSRILNMVPEFSTMGGVGEAACWLCLREDIYISLTRQTPIKTRLDCFAESVSIRRNDDYSWASRSILNLAFLLTRAFREPRNPAHIALSEAELADWDKSKPSSYQPVYVQARSRQENRCFPEVWMLLPYHAVGLQYYHIAQIVLSAVGPRNVLHTHEYLAESRATARRIRHHLFIVLGIAISNVRAENTWFTARHCLAVWGAYLHHPADQMAALDFLEKWRRRSGWKTSVLVESLQRQWRENIEDD</sequence>
<dbReference type="PANTHER" id="PTHR37534">
    <property type="entry name" value="TRANSCRIPTIONAL ACTIVATOR PROTEIN UGA3"/>
    <property type="match status" value="1"/>
</dbReference>
<feature type="compositionally biased region" description="Polar residues" evidence="3">
    <location>
        <begin position="111"/>
        <end position="123"/>
    </location>
</feature>
<dbReference type="PROSITE" id="PS50048">
    <property type="entry name" value="ZN2_CY6_FUNGAL_2"/>
    <property type="match status" value="1"/>
</dbReference>
<evidence type="ECO:0000313" key="6">
    <source>
        <dbReference type="Proteomes" id="UP001408356"/>
    </source>
</evidence>
<feature type="region of interest" description="Disordered" evidence="3">
    <location>
        <begin position="90"/>
        <end position="123"/>
    </location>
</feature>
<dbReference type="Pfam" id="PF11951">
    <property type="entry name" value="Fungal_trans_2"/>
    <property type="match status" value="1"/>
</dbReference>
<keyword evidence="6" id="KW-1185">Reference proteome</keyword>
<evidence type="ECO:0000259" key="4">
    <source>
        <dbReference type="PROSITE" id="PS50048"/>
    </source>
</evidence>
<dbReference type="PANTHER" id="PTHR37534:SF2">
    <property type="entry name" value="N-ACETYLTRANSFERASE DOMAIN-CONTAINING PROTEIN"/>
    <property type="match status" value="1"/>
</dbReference>
<gene>
    <name evidence="5" type="ORF">SUNI508_13587</name>
</gene>
<dbReference type="SMART" id="SM00066">
    <property type="entry name" value="GAL4"/>
    <property type="match status" value="1"/>
</dbReference>
<evidence type="ECO:0000256" key="3">
    <source>
        <dbReference type="SAM" id="MobiDB-lite"/>
    </source>
</evidence>
<dbReference type="SUPFAM" id="SSF57701">
    <property type="entry name" value="Zn2/Cys6 DNA-binding domain"/>
    <property type="match status" value="1"/>
</dbReference>
<name>A0ABR2VDC8_9PEZI</name>
<feature type="domain" description="Zn(2)-C6 fungal-type" evidence="4">
    <location>
        <begin position="15"/>
        <end position="45"/>
    </location>
</feature>
<protein>
    <submittedName>
        <fullName evidence="5">Zn(2)-C6 fungal-type domain-containing protein</fullName>
    </submittedName>
</protein>
<dbReference type="Proteomes" id="UP001408356">
    <property type="component" value="Unassembled WGS sequence"/>
</dbReference>
<evidence type="ECO:0000256" key="1">
    <source>
        <dbReference type="ARBA" id="ARBA00004123"/>
    </source>
</evidence>
<dbReference type="CDD" id="cd00067">
    <property type="entry name" value="GAL4"/>
    <property type="match status" value="1"/>
</dbReference>
<accession>A0ABR2VDC8</accession>
<proteinExistence type="predicted"/>
<dbReference type="Pfam" id="PF00172">
    <property type="entry name" value="Zn_clus"/>
    <property type="match status" value="1"/>
</dbReference>
<dbReference type="Gene3D" id="4.10.240.10">
    <property type="entry name" value="Zn(2)-C6 fungal-type DNA-binding domain"/>
    <property type="match status" value="1"/>
</dbReference>
<comment type="subcellular location">
    <subcellularLocation>
        <location evidence="1">Nucleus</location>
    </subcellularLocation>
</comment>